<reference evidence="1 2" key="1">
    <citation type="submission" date="2012-08" db="EMBL/GenBank/DDBJ databases">
        <title>Oryza genome evolution.</title>
        <authorList>
            <person name="Wing R.A."/>
        </authorList>
    </citation>
    <scope>NUCLEOTIDE SEQUENCE</scope>
</reference>
<dbReference type="Proteomes" id="UP000032180">
    <property type="component" value="Chromosome 12"/>
</dbReference>
<organism evidence="1 2">
    <name type="scientific">Leersia perrieri</name>
    <dbReference type="NCBI Taxonomy" id="77586"/>
    <lineage>
        <taxon>Eukaryota</taxon>
        <taxon>Viridiplantae</taxon>
        <taxon>Streptophyta</taxon>
        <taxon>Embryophyta</taxon>
        <taxon>Tracheophyta</taxon>
        <taxon>Spermatophyta</taxon>
        <taxon>Magnoliopsida</taxon>
        <taxon>Liliopsida</taxon>
        <taxon>Poales</taxon>
        <taxon>Poaceae</taxon>
        <taxon>BOP clade</taxon>
        <taxon>Oryzoideae</taxon>
        <taxon>Oryzeae</taxon>
        <taxon>Oryzinae</taxon>
        <taxon>Leersia</taxon>
    </lineage>
</organism>
<dbReference type="HOGENOM" id="CLU_197043_0_0_1"/>
<reference evidence="1" key="3">
    <citation type="submission" date="2015-04" db="UniProtKB">
        <authorList>
            <consortium name="EnsemblPlants"/>
        </authorList>
    </citation>
    <scope>IDENTIFICATION</scope>
</reference>
<protein>
    <submittedName>
        <fullName evidence="1">Uncharacterized protein</fullName>
    </submittedName>
</protein>
<name>A0A0D9Y0P9_9ORYZ</name>
<dbReference type="EnsemblPlants" id="LPERR12G13850.1">
    <property type="protein sequence ID" value="LPERR12G13850.1"/>
    <property type="gene ID" value="LPERR12G13850"/>
</dbReference>
<proteinExistence type="predicted"/>
<evidence type="ECO:0000313" key="1">
    <source>
        <dbReference type="EnsemblPlants" id="LPERR12G13850.1"/>
    </source>
</evidence>
<dbReference type="AlphaFoldDB" id="A0A0D9Y0P9"/>
<evidence type="ECO:0000313" key="2">
    <source>
        <dbReference type="Proteomes" id="UP000032180"/>
    </source>
</evidence>
<reference evidence="2" key="2">
    <citation type="submission" date="2013-12" db="EMBL/GenBank/DDBJ databases">
        <authorList>
            <person name="Yu Y."/>
            <person name="Lee S."/>
            <person name="de Baynast K."/>
            <person name="Wissotski M."/>
            <person name="Liu L."/>
            <person name="Talag J."/>
            <person name="Goicoechea J."/>
            <person name="Angelova A."/>
            <person name="Jetty R."/>
            <person name="Kudrna D."/>
            <person name="Golser W."/>
            <person name="Rivera L."/>
            <person name="Zhang J."/>
            <person name="Wing R."/>
        </authorList>
    </citation>
    <scope>NUCLEOTIDE SEQUENCE</scope>
</reference>
<keyword evidence="2" id="KW-1185">Reference proteome</keyword>
<dbReference type="Gramene" id="LPERR12G13850.1">
    <property type="protein sequence ID" value="LPERR12G13850.1"/>
    <property type="gene ID" value="LPERR12G13850"/>
</dbReference>
<accession>A0A0D9Y0P9</accession>
<sequence>MAGHQEGGEGSSSHDQYYFDRMETMSDLGFIGSDVDYQESGKSIWSNLAGDSDGDGDDAGDWTIPANLMQQM</sequence>